<protein>
    <recommendedName>
        <fullName evidence="2">F5/8 type C domain-containing protein</fullName>
    </recommendedName>
</protein>
<keyword evidence="1" id="KW-0732">Signal</keyword>
<comment type="caution">
    <text evidence="3">The sequence shown here is derived from an EMBL/GenBank/DDBJ whole genome shotgun (WGS) entry which is preliminary data.</text>
</comment>
<evidence type="ECO:0000313" key="3">
    <source>
        <dbReference type="EMBL" id="MDR7089939.1"/>
    </source>
</evidence>
<dbReference type="Pfam" id="PF00754">
    <property type="entry name" value="F5_F8_type_C"/>
    <property type="match status" value="1"/>
</dbReference>
<name>A0ABU1UXM4_9GAMM</name>
<dbReference type="InterPro" id="IPR008979">
    <property type="entry name" value="Galactose-bd-like_sf"/>
</dbReference>
<dbReference type="InterPro" id="IPR014895">
    <property type="entry name" value="Alginate_lyase_2"/>
</dbReference>
<dbReference type="Proteomes" id="UP001253595">
    <property type="component" value="Unassembled WGS sequence"/>
</dbReference>
<proteinExistence type="predicted"/>
<dbReference type="Gene3D" id="2.60.120.200">
    <property type="match status" value="1"/>
</dbReference>
<feature type="domain" description="F5/8 type C" evidence="2">
    <location>
        <begin position="22"/>
        <end position="162"/>
    </location>
</feature>
<sequence length="391" mass="43097">MRNNLLSQLGTTLLFIAVPALCTQAWAQTPTQISNATIKASASSNDGHLPAFTLDNSLDPNSRWSAQGDGQWINYDIGSIKTLAHMNIAFHQGDIRKTNIEIKTSTDQTNWKTAFSGYSSSSTLGFQRFDLKATQGRYVRIIGHGNTNNNWNSITEVQLFATAPTEPVCNGCTSQQELQKYFDVEGLSPYVSTGLLRFDALASKHVTPNGHGWRNELTIKKSLRTAFNKTYERLSAKVSVNLSKGSKTIISQFHAADTGTLVKVYVSDTSESGFSNSVSTDGIFDVYVRMKNESGKEQKFSLGSIKSGGSFLLDIVNNYGDVTVSALGTSAYLRVKNDPGAFFKFGNYLQAQDPDTMDQVENSSMFGDFYRKNNITTSIVEFTNLTYVRIQ</sequence>
<keyword evidence="4" id="KW-1185">Reference proteome</keyword>
<dbReference type="EMBL" id="JAVDVX010000003">
    <property type="protein sequence ID" value="MDR7089939.1"/>
    <property type="molecule type" value="Genomic_DNA"/>
</dbReference>
<evidence type="ECO:0000259" key="2">
    <source>
        <dbReference type="PROSITE" id="PS50022"/>
    </source>
</evidence>
<dbReference type="InterPro" id="IPR000421">
    <property type="entry name" value="FA58C"/>
</dbReference>
<organism evidence="3 4">
    <name type="scientific">Cellvibrio fibrivorans</name>
    <dbReference type="NCBI Taxonomy" id="126350"/>
    <lineage>
        <taxon>Bacteria</taxon>
        <taxon>Pseudomonadati</taxon>
        <taxon>Pseudomonadota</taxon>
        <taxon>Gammaproteobacteria</taxon>
        <taxon>Cellvibrionales</taxon>
        <taxon>Cellvibrionaceae</taxon>
        <taxon>Cellvibrio</taxon>
    </lineage>
</organism>
<dbReference type="SUPFAM" id="SSF49899">
    <property type="entry name" value="Concanavalin A-like lectins/glucanases"/>
    <property type="match status" value="1"/>
</dbReference>
<dbReference type="RefSeq" id="WP_310071822.1">
    <property type="nucleotide sequence ID" value="NZ_JAVDVX010000003.1"/>
</dbReference>
<evidence type="ECO:0000313" key="4">
    <source>
        <dbReference type="Proteomes" id="UP001253595"/>
    </source>
</evidence>
<feature type="chain" id="PRO_5047179208" description="F5/8 type C domain-containing protein" evidence="1">
    <location>
        <begin position="28"/>
        <end position="391"/>
    </location>
</feature>
<reference evidence="3 4" key="1">
    <citation type="submission" date="2023-07" db="EMBL/GenBank/DDBJ databases">
        <title>Sorghum-associated microbial communities from plants grown in Nebraska, USA.</title>
        <authorList>
            <person name="Schachtman D."/>
        </authorList>
    </citation>
    <scope>NUCLEOTIDE SEQUENCE [LARGE SCALE GENOMIC DNA]</scope>
    <source>
        <strain evidence="3 4">BE190</strain>
    </source>
</reference>
<dbReference type="Gene3D" id="2.60.120.260">
    <property type="entry name" value="Galactose-binding domain-like"/>
    <property type="match status" value="1"/>
</dbReference>
<dbReference type="Pfam" id="PF08787">
    <property type="entry name" value="Alginate_lyase2"/>
    <property type="match status" value="1"/>
</dbReference>
<gene>
    <name evidence="3" type="ORF">J2X05_001961</name>
</gene>
<dbReference type="PROSITE" id="PS50022">
    <property type="entry name" value="FA58C_3"/>
    <property type="match status" value="1"/>
</dbReference>
<accession>A0ABU1UXM4</accession>
<dbReference type="InterPro" id="IPR013320">
    <property type="entry name" value="ConA-like_dom_sf"/>
</dbReference>
<feature type="signal peptide" evidence="1">
    <location>
        <begin position="1"/>
        <end position="27"/>
    </location>
</feature>
<dbReference type="SUPFAM" id="SSF49785">
    <property type="entry name" value="Galactose-binding domain-like"/>
    <property type="match status" value="1"/>
</dbReference>
<evidence type="ECO:0000256" key="1">
    <source>
        <dbReference type="SAM" id="SignalP"/>
    </source>
</evidence>